<feature type="region of interest" description="Disordered" evidence="1">
    <location>
        <begin position="42"/>
        <end position="65"/>
    </location>
</feature>
<dbReference type="AlphaFoldDB" id="A0A1B1A872"/>
<dbReference type="GeneID" id="96997574"/>
<dbReference type="InterPro" id="IPR013321">
    <property type="entry name" value="Arc_rbn_hlx_hlx"/>
</dbReference>
<evidence type="ECO:0000256" key="1">
    <source>
        <dbReference type="SAM" id="MobiDB-lite"/>
    </source>
</evidence>
<dbReference type="KEGG" id="rmb:K529_018430"/>
<dbReference type="Gene3D" id="1.10.1220.10">
    <property type="entry name" value="Met repressor-like"/>
    <property type="match status" value="1"/>
</dbReference>
<dbReference type="Proteomes" id="UP000013243">
    <property type="component" value="Plasmid unnamed1"/>
</dbReference>
<gene>
    <name evidence="3" type="ORF">K529_018430</name>
</gene>
<name>A0A1B1A872_9RHOB</name>
<organism evidence="3 4">
    <name type="scientific">Tritonibacter mobilis F1926</name>
    <dbReference type="NCBI Taxonomy" id="1265309"/>
    <lineage>
        <taxon>Bacteria</taxon>
        <taxon>Pseudomonadati</taxon>
        <taxon>Pseudomonadota</taxon>
        <taxon>Alphaproteobacteria</taxon>
        <taxon>Rhodobacterales</taxon>
        <taxon>Paracoccaceae</taxon>
        <taxon>Tritonibacter</taxon>
    </lineage>
</organism>
<feature type="domain" description="Antitoxin FitA-like ribbon-helix-helix" evidence="2">
    <location>
        <begin position="3"/>
        <end position="39"/>
    </location>
</feature>
<dbReference type="Pfam" id="PF22513">
    <property type="entry name" value="FitA-like_RHH"/>
    <property type="match status" value="1"/>
</dbReference>
<dbReference type="RefSeq" id="WP_005624958.1">
    <property type="nucleotide sequence ID" value="NZ_CP015231.1"/>
</dbReference>
<evidence type="ECO:0000313" key="3">
    <source>
        <dbReference type="EMBL" id="ANP42741.1"/>
    </source>
</evidence>
<evidence type="ECO:0000259" key="2">
    <source>
        <dbReference type="Pfam" id="PF22513"/>
    </source>
</evidence>
<accession>A0A1B1A872</accession>
<protein>
    <recommendedName>
        <fullName evidence="2">Antitoxin FitA-like ribbon-helix-helix domain-containing protein</fullName>
    </recommendedName>
</protein>
<keyword evidence="3" id="KW-0614">Plasmid</keyword>
<dbReference type="SUPFAM" id="SSF47598">
    <property type="entry name" value="Ribbon-helix-helix"/>
    <property type="match status" value="1"/>
</dbReference>
<proteinExistence type="predicted"/>
<dbReference type="InterPro" id="IPR010985">
    <property type="entry name" value="Ribbon_hlx_hlx"/>
</dbReference>
<reference evidence="3 4" key="1">
    <citation type="journal article" date="2016" name="ISME J.">
        <title>Global occurrence and heterogeneity of the Roseobacter-clade species Ruegeria mobilis.</title>
        <authorList>
            <person name="Sonnenschein E."/>
            <person name="Gram L."/>
        </authorList>
    </citation>
    <scope>NUCLEOTIDE SEQUENCE [LARGE SCALE GENOMIC DNA]</scope>
    <source>
        <strain evidence="3 4">F1926</strain>
        <plasmid evidence="3 4">unnamed1</plasmid>
    </source>
</reference>
<sequence length="65" mass="7042">MGNMSIRNIPDEAHEALKARAKSNGRSAEAEVRAMIIETARQSNSGGFGSPHKALQGCGRRRAEY</sequence>
<dbReference type="InterPro" id="IPR053853">
    <property type="entry name" value="FitA-like_RHH"/>
</dbReference>
<geneLocation type="plasmid" evidence="3 4">
    <name>unnamed1</name>
</geneLocation>
<dbReference type="GO" id="GO:0006355">
    <property type="term" value="P:regulation of DNA-templated transcription"/>
    <property type="evidence" value="ECO:0007669"/>
    <property type="project" value="InterPro"/>
</dbReference>
<dbReference type="EMBL" id="CP015231">
    <property type="protein sequence ID" value="ANP42741.1"/>
    <property type="molecule type" value="Genomic_DNA"/>
</dbReference>
<evidence type="ECO:0000313" key="4">
    <source>
        <dbReference type="Proteomes" id="UP000013243"/>
    </source>
</evidence>